<feature type="transmembrane region" description="Helical" evidence="8">
    <location>
        <begin position="439"/>
        <end position="458"/>
    </location>
</feature>
<reference evidence="9 10" key="1">
    <citation type="submission" date="2012-12" db="EMBL/GenBank/DDBJ databases">
        <title>Whole genome shotgun sequence of Gordonia aichiensis NBRC 108223.</title>
        <authorList>
            <person name="Isaki-Nakamura S."/>
            <person name="Hosoyama A."/>
            <person name="Tsuchikane K."/>
            <person name="Ando Y."/>
            <person name="Baba S."/>
            <person name="Ohji S."/>
            <person name="Hamada M."/>
            <person name="Tamura T."/>
            <person name="Yamazoe A."/>
            <person name="Yamazaki S."/>
            <person name="Fujita N."/>
        </authorList>
    </citation>
    <scope>NUCLEOTIDE SEQUENCE [LARGE SCALE GENOMIC DNA]</scope>
    <source>
        <strain evidence="9 10">NBRC 108223</strain>
    </source>
</reference>
<evidence type="ECO:0000313" key="9">
    <source>
        <dbReference type="EMBL" id="GAC50221.1"/>
    </source>
</evidence>
<feature type="transmembrane region" description="Helical" evidence="8">
    <location>
        <begin position="211"/>
        <end position="227"/>
    </location>
</feature>
<keyword evidence="3" id="KW-0813">Transport</keyword>
<feature type="transmembrane region" description="Helical" evidence="8">
    <location>
        <begin position="152"/>
        <end position="173"/>
    </location>
</feature>
<feature type="transmembrane region" description="Helical" evidence="8">
    <location>
        <begin position="353"/>
        <end position="376"/>
    </location>
</feature>
<feature type="transmembrane region" description="Helical" evidence="8">
    <location>
        <begin position="234"/>
        <end position="253"/>
    </location>
</feature>
<sequence>MRVGSETRRHAARYRRLFLVHDDEAHDGGDGSEDGRRDAGDRYGATTTSKRIADGAGWTRVDVDDVVGPGERLSWPKTVGIGVQHVVAMFGSTFLVPVLTGFPPATTLLFSGIGTVLFLIITGNRLPSYLGSSFAIIAPVLAATASHGQSSALGGIVVVGALLALIGVIVHFAGVRWIDLAMPPIVTGTIVALIGLNLAPSAKANFEKQPVTATIVLVLLVLSIALLRGLLGRLAIVLSVVIGYVVALIRNEVDTSAIHAASWVGLPDFETPTFHFSVIPTFLPVVLVLVVENIGHVKSVAMMTGSDFDSRMGRALFADGLSTMIAGSGGGSATTTYAENIGVMAATKVYSTAAYWVAAAAAIVLGLCPKIGAVIASVPAGVLGGITTALYGLVAIIGVHIWVTNRVDFSRPINQFTAAIPLIIAIADFSWTIGDVSFGGIAIGAVCALLIYHMIRLVGGWRGTAGARGA</sequence>
<feature type="compositionally biased region" description="Basic and acidic residues" evidence="7">
    <location>
        <begin position="25"/>
        <end position="41"/>
    </location>
</feature>
<evidence type="ECO:0000256" key="5">
    <source>
        <dbReference type="ARBA" id="ARBA00022989"/>
    </source>
</evidence>
<evidence type="ECO:0000256" key="4">
    <source>
        <dbReference type="ARBA" id="ARBA00022692"/>
    </source>
</evidence>
<evidence type="ECO:0000256" key="2">
    <source>
        <dbReference type="ARBA" id="ARBA00008821"/>
    </source>
</evidence>
<evidence type="ECO:0000256" key="7">
    <source>
        <dbReference type="SAM" id="MobiDB-lite"/>
    </source>
</evidence>
<evidence type="ECO:0000256" key="6">
    <source>
        <dbReference type="ARBA" id="ARBA00023136"/>
    </source>
</evidence>
<dbReference type="EMBL" id="BANR01000022">
    <property type="protein sequence ID" value="GAC50221.1"/>
    <property type="molecule type" value="Genomic_DNA"/>
</dbReference>
<evidence type="ECO:0000313" key="10">
    <source>
        <dbReference type="Proteomes" id="UP000010988"/>
    </source>
</evidence>
<dbReference type="Proteomes" id="UP000010988">
    <property type="component" value="Unassembled WGS sequence"/>
</dbReference>
<comment type="caution">
    <text evidence="9">The sequence shown here is derived from an EMBL/GenBank/DDBJ whole genome shotgun (WGS) entry which is preliminary data.</text>
</comment>
<feature type="region of interest" description="Disordered" evidence="7">
    <location>
        <begin position="25"/>
        <end position="46"/>
    </location>
</feature>
<dbReference type="NCBIfam" id="TIGR00801">
    <property type="entry name" value="ncs2"/>
    <property type="match status" value="1"/>
</dbReference>
<feature type="transmembrane region" description="Helical" evidence="8">
    <location>
        <begin position="105"/>
        <end position="122"/>
    </location>
</feature>
<dbReference type="Pfam" id="PF00860">
    <property type="entry name" value="Xan_ur_permease"/>
    <property type="match status" value="1"/>
</dbReference>
<dbReference type="GO" id="GO:0005886">
    <property type="term" value="C:plasma membrane"/>
    <property type="evidence" value="ECO:0007669"/>
    <property type="project" value="UniProtKB-ARBA"/>
</dbReference>
<dbReference type="STRING" id="1220583.GOACH_22_00180"/>
<feature type="transmembrane region" description="Helical" evidence="8">
    <location>
        <begin position="180"/>
        <end position="199"/>
    </location>
</feature>
<organism evidence="9 10">
    <name type="scientific">Gordonia aichiensis NBRC 108223</name>
    <dbReference type="NCBI Taxonomy" id="1220583"/>
    <lineage>
        <taxon>Bacteria</taxon>
        <taxon>Bacillati</taxon>
        <taxon>Actinomycetota</taxon>
        <taxon>Actinomycetes</taxon>
        <taxon>Mycobacteriales</taxon>
        <taxon>Gordoniaceae</taxon>
        <taxon>Gordonia</taxon>
    </lineage>
</organism>
<accession>L7KNZ0</accession>
<dbReference type="PANTHER" id="PTHR42810">
    <property type="entry name" value="PURINE PERMEASE C1399.01C-RELATED"/>
    <property type="match status" value="1"/>
</dbReference>
<dbReference type="InterPro" id="IPR006043">
    <property type="entry name" value="NCS2"/>
</dbReference>
<keyword evidence="10" id="KW-1185">Reference proteome</keyword>
<feature type="transmembrane region" description="Helical" evidence="8">
    <location>
        <begin position="382"/>
        <end position="403"/>
    </location>
</feature>
<comment type="similarity">
    <text evidence="2">Belongs to the nucleobase:cation symporter-2 (NCS2) (TC 2.A.40) family.</text>
</comment>
<protein>
    <submittedName>
        <fullName evidence="9">Putative uracil permease</fullName>
    </submittedName>
</protein>
<dbReference type="PANTHER" id="PTHR42810:SF2">
    <property type="entry name" value="PURINE PERMEASE C1399.01C-RELATED"/>
    <property type="match status" value="1"/>
</dbReference>
<feature type="transmembrane region" description="Helical" evidence="8">
    <location>
        <begin position="129"/>
        <end position="146"/>
    </location>
</feature>
<dbReference type="InterPro" id="IPR006042">
    <property type="entry name" value="Xan_ur_permease"/>
</dbReference>
<evidence type="ECO:0000256" key="3">
    <source>
        <dbReference type="ARBA" id="ARBA00022448"/>
    </source>
</evidence>
<keyword evidence="5 8" id="KW-1133">Transmembrane helix</keyword>
<keyword evidence="4 8" id="KW-0812">Transmembrane</keyword>
<feature type="transmembrane region" description="Helical" evidence="8">
    <location>
        <begin position="273"/>
        <end position="294"/>
    </location>
</feature>
<dbReference type="AlphaFoldDB" id="L7KNZ0"/>
<evidence type="ECO:0000256" key="1">
    <source>
        <dbReference type="ARBA" id="ARBA00004141"/>
    </source>
</evidence>
<dbReference type="GO" id="GO:0042907">
    <property type="term" value="F:xanthine transmembrane transporter activity"/>
    <property type="evidence" value="ECO:0007669"/>
    <property type="project" value="TreeGrafter"/>
</dbReference>
<evidence type="ECO:0000256" key="8">
    <source>
        <dbReference type="SAM" id="Phobius"/>
    </source>
</evidence>
<gene>
    <name evidence="9" type="ORF">GOACH_22_00180</name>
</gene>
<dbReference type="eggNOG" id="COG2233">
    <property type="taxonomic scope" value="Bacteria"/>
</dbReference>
<name>L7KNZ0_9ACTN</name>
<comment type="subcellular location">
    <subcellularLocation>
        <location evidence="1">Membrane</location>
        <topology evidence="1">Multi-pass membrane protein</topology>
    </subcellularLocation>
</comment>
<keyword evidence="6 8" id="KW-0472">Membrane</keyword>
<proteinExistence type="inferred from homology"/>
<feature type="transmembrane region" description="Helical" evidence="8">
    <location>
        <begin position="415"/>
        <end position="433"/>
    </location>
</feature>